<evidence type="ECO:0000256" key="1">
    <source>
        <dbReference type="SAM" id="Phobius"/>
    </source>
</evidence>
<feature type="transmembrane region" description="Helical" evidence="1">
    <location>
        <begin position="7"/>
        <end position="25"/>
    </location>
</feature>
<accession>A0ABT1YAS2</accession>
<sequence length="113" mass="12710">MKITKLIGLSASVGSMILWFIFTFYNPYTHERVENDVLINTLFTLFAPACVALFGSVIKNPSLMFIAFVWSLPISLYTAMTPSIFNLFGMTSVLYLVSGILFIRDKSLRNKGL</sequence>
<keyword evidence="3" id="KW-1185">Reference proteome</keyword>
<evidence type="ECO:0000313" key="3">
    <source>
        <dbReference type="Proteomes" id="UP001300012"/>
    </source>
</evidence>
<dbReference type="RefSeq" id="WP_258211913.1">
    <property type="nucleotide sequence ID" value="NZ_JANQBD010000002.1"/>
</dbReference>
<keyword evidence="1" id="KW-0812">Transmembrane</keyword>
<feature type="transmembrane region" description="Helical" evidence="1">
    <location>
        <begin position="37"/>
        <end position="55"/>
    </location>
</feature>
<evidence type="ECO:0008006" key="4">
    <source>
        <dbReference type="Google" id="ProtNLM"/>
    </source>
</evidence>
<dbReference type="Proteomes" id="UP001300012">
    <property type="component" value="Unassembled WGS sequence"/>
</dbReference>
<gene>
    <name evidence="2" type="ORF">NV381_03660</name>
</gene>
<name>A0ABT1YAS2_9BACL</name>
<organism evidence="2 3">
    <name type="scientific">Paenibacillus radicis</name>
    <name type="common">ex Xue et al. 2023</name>
    <dbReference type="NCBI Taxonomy" id="2972489"/>
    <lineage>
        <taxon>Bacteria</taxon>
        <taxon>Bacillati</taxon>
        <taxon>Bacillota</taxon>
        <taxon>Bacilli</taxon>
        <taxon>Bacillales</taxon>
        <taxon>Paenibacillaceae</taxon>
        <taxon>Paenibacillus</taxon>
    </lineage>
</organism>
<protein>
    <recommendedName>
        <fullName evidence="4">DUF3147 family protein</fullName>
    </recommendedName>
</protein>
<feature type="transmembrane region" description="Helical" evidence="1">
    <location>
        <begin position="62"/>
        <end position="78"/>
    </location>
</feature>
<evidence type="ECO:0000313" key="2">
    <source>
        <dbReference type="EMBL" id="MCR8630294.1"/>
    </source>
</evidence>
<keyword evidence="1" id="KW-0472">Membrane</keyword>
<comment type="caution">
    <text evidence="2">The sequence shown here is derived from an EMBL/GenBank/DDBJ whole genome shotgun (WGS) entry which is preliminary data.</text>
</comment>
<keyword evidence="1" id="KW-1133">Transmembrane helix</keyword>
<proteinExistence type="predicted"/>
<feature type="transmembrane region" description="Helical" evidence="1">
    <location>
        <begin position="84"/>
        <end position="103"/>
    </location>
</feature>
<reference evidence="2 3" key="1">
    <citation type="submission" date="2022-08" db="EMBL/GenBank/DDBJ databases">
        <title>Paenibacillus endoradicis sp. nov., Paenibacillus radicibacter sp. nov and Paenibacillus pararadicis sp. nov., three cold-adapted plant growth-promoting bacteria isolated from root of Larix gmelinii in Great Khingan.</title>
        <authorList>
            <person name="Xue H."/>
        </authorList>
    </citation>
    <scope>NUCLEOTIDE SEQUENCE [LARGE SCALE GENOMIC DNA]</scope>
    <source>
        <strain evidence="2 3">N5-1-1-5</strain>
    </source>
</reference>
<dbReference type="EMBL" id="JANQBD010000002">
    <property type="protein sequence ID" value="MCR8630294.1"/>
    <property type="molecule type" value="Genomic_DNA"/>
</dbReference>